<dbReference type="GO" id="GO:0030246">
    <property type="term" value="F:carbohydrate binding"/>
    <property type="evidence" value="ECO:0007669"/>
    <property type="project" value="InterPro"/>
</dbReference>
<dbReference type="Gene3D" id="2.60.40.10">
    <property type="entry name" value="Immunoglobulins"/>
    <property type="match status" value="1"/>
</dbReference>
<dbReference type="SUPFAM" id="SSF51126">
    <property type="entry name" value="Pectin lyase-like"/>
    <property type="match status" value="1"/>
</dbReference>
<dbReference type="OrthoDB" id="9760240at2"/>
<dbReference type="PANTHER" id="PTHR36453:SF1">
    <property type="entry name" value="RIGHT HANDED BETA HELIX DOMAIN-CONTAINING PROTEIN"/>
    <property type="match status" value="1"/>
</dbReference>
<feature type="chain" id="PRO_5018976268" description="Probable pectate lyase C" evidence="2">
    <location>
        <begin position="27"/>
        <end position="1912"/>
    </location>
</feature>
<dbReference type="InterPro" id="IPR013320">
    <property type="entry name" value="ConA-like_dom_sf"/>
</dbReference>
<dbReference type="Gene3D" id="2.60.40.680">
    <property type="match status" value="1"/>
</dbReference>
<dbReference type="InterPro" id="IPR011050">
    <property type="entry name" value="Pectin_lyase_fold/virulence"/>
</dbReference>
<dbReference type="Pfam" id="PF00041">
    <property type="entry name" value="fn3"/>
    <property type="match status" value="1"/>
</dbReference>
<dbReference type="InterPro" id="IPR002105">
    <property type="entry name" value="Dockerin_1_rpt"/>
</dbReference>
<dbReference type="SUPFAM" id="SSF49265">
    <property type="entry name" value="Fibronectin type III"/>
    <property type="match status" value="1"/>
</dbReference>
<dbReference type="Pfam" id="PF00404">
    <property type="entry name" value="Dockerin_1"/>
    <property type="match status" value="1"/>
</dbReference>
<dbReference type="Pfam" id="PF06439">
    <property type="entry name" value="3keto-disac_hyd"/>
    <property type="match status" value="1"/>
</dbReference>
<dbReference type="SUPFAM" id="SSF49373">
    <property type="entry name" value="Invasin/intimin cell-adhesion fragments"/>
    <property type="match status" value="4"/>
</dbReference>
<feature type="signal peptide" evidence="2">
    <location>
        <begin position="1"/>
        <end position="26"/>
    </location>
</feature>
<dbReference type="SUPFAM" id="SSF49899">
    <property type="entry name" value="Concanavalin A-like lectins/glucanases"/>
    <property type="match status" value="1"/>
</dbReference>
<dbReference type="SUPFAM" id="SSF63446">
    <property type="entry name" value="Type I dockerin domain"/>
    <property type="match status" value="1"/>
</dbReference>
<proteinExistence type="predicted"/>
<dbReference type="InterPro" id="IPR036116">
    <property type="entry name" value="FN3_sf"/>
</dbReference>
<dbReference type="InterPro" id="IPR012334">
    <property type="entry name" value="Pectin_lyas_fold"/>
</dbReference>
<keyword evidence="6" id="KW-1185">Reference proteome</keyword>
<dbReference type="Gene3D" id="2.60.40.1080">
    <property type="match status" value="4"/>
</dbReference>
<keyword evidence="2" id="KW-0732">Signal</keyword>
<dbReference type="Gene3D" id="2.60.120.560">
    <property type="entry name" value="Exo-inulinase, domain 1"/>
    <property type="match status" value="2"/>
</dbReference>
<reference evidence="5 6" key="1">
    <citation type="submission" date="2018-12" db="EMBL/GenBank/DDBJ databases">
        <title>Bacillus ochoae sp. nov., Paenibacillus whitsoniae sp. nov., Paenibacillus spiritus sp. nov. Isolated from the Mars Exploration Rover during spacecraft assembly.</title>
        <authorList>
            <person name="Seuylemezian A."/>
            <person name="Vaishampayan P."/>
        </authorList>
    </citation>
    <scope>NUCLEOTIDE SEQUENCE [LARGE SCALE GENOMIC DNA]</scope>
    <source>
        <strain evidence="5 6">MER 54</strain>
    </source>
</reference>
<dbReference type="Pfam" id="PF02368">
    <property type="entry name" value="Big_2"/>
    <property type="match status" value="3"/>
</dbReference>
<dbReference type="PROSITE" id="PS51766">
    <property type="entry name" value="DOCKERIN"/>
    <property type="match status" value="1"/>
</dbReference>
<evidence type="ECO:0000313" key="6">
    <source>
        <dbReference type="Proteomes" id="UP000276128"/>
    </source>
</evidence>
<dbReference type="GO" id="GO:0004553">
    <property type="term" value="F:hydrolase activity, hydrolyzing O-glycosyl compounds"/>
    <property type="evidence" value="ECO:0007669"/>
    <property type="project" value="InterPro"/>
</dbReference>
<dbReference type="Proteomes" id="UP000276128">
    <property type="component" value="Unassembled WGS sequence"/>
</dbReference>
<evidence type="ECO:0000259" key="4">
    <source>
        <dbReference type="PROSITE" id="PS51766"/>
    </source>
</evidence>
<dbReference type="Pfam" id="PF22359">
    <property type="entry name" value="Big-like"/>
    <property type="match status" value="1"/>
</dbReference>
<protein>
    <recommendedName>
        <fullName evidence="1">Probable pectate lyase C</fullName>
    </recommendedName>
</protein>
<dbReference type="InterPro" id="IPR003343">
    <property type="entry name" value="Big_2"/>
</dbReference>
<evidence type="ECO:0000256" key="1">
    <source>
        <dbReference type="ARBA" id="ARBA00016512"/>
    </source>
</evidence>
<dbReference type="SUPFAM" id="SSF49384">
    <property type="entry name" value="Carbohydrate-binding domain"/>
    <property type="match status" value="1"/>
</dbReference>
<dbReference type="Gene3D" id="1.10.1330.10">
    <property type="entry name" value="Dockerin domain"/>
    <property type="match status" value="1"/>
</dbReference>
<dbReference type="InterPro" id="IPR003961">
    <property type="entry name" value="FN3_dom"/>
</dbReference>
<dbReference type="PROSITE" id="PS50853">
    <property type="entry name" value="FN3"/>
    <property type="match status" value="1"/>
</dbReference>
<gene>
    <name evidence="5" type="ORF">EJQ19_12615</name>
</gene>
<dbReference type="InterPro" id="IPR054604">
    <property type="entry name" value="SbsC_Big-like"/>
</dbReference>
<dbReference type="InterPro" id="IPR008964">
    <property type="entry name" value="Invasin/intimin_cell_adhesion"/>
</dbReference>
<dbReference type="GO" id="GO:0000272">
    <property type="term" value="P:polysaccharide catabolic process"/>
    <property type="evidence" value="ECO:0007669"/>
    <property type="project" value="InterPro"/>
</dbReference>
<dbReference type="InterPro" id="IPR036439">
    <property type="entry name" value="Dockerin_dom_sf"/>
</dbReference>
<dbReference type="InterPro" id="IPR010496">
    <property type="entry name" value="AL/BT2_dom"/>
</dbReference>
<dbReference type="Gene3D" id="2.160.20.10">
    <property type="entry name" value="Single-stranded right-handed beta-helix, Pectin lyase-like"/>
    <property type="match status" value="2"/>
</dbReference>
<evidence type="ECO:0000313" key="5">
    <source>
        <dbReference type="EMBL" id="RTE09220.1"/>
    </source>
</evidence>
<dbReference type="CDD" id="cd14256">
    <property type="entry name" value="Dockerin_I"/>
    <property type="match status" value="1"/>
</dbReference>
<sequence length="1912" mass="206940">MWRRKVIVFLLTALLLTGIPFGGVQAEEASAPGAIFYVSNNGSDSNSGTLASPFQTLEKARDVIRQLKQTSGLPDGGVTVYLRGGNYSRLSSFLLGEQDSGTADKPITYKAYPGESVRLNGGLELEKSWFTPVTDTAVLNRIISTDARTKVMQADLSGHGITDYGVMSRHGYYLANDVSDVPPMELYIDGQGMTLARWPNNGTVQMGDILDPGPTRKDADLQTRGGTFKYPYERPDLWTQADDIWLDGIFGYSWEWSYNKVAAINTTNKTITLAYGEMSGLFKNWYPDFHFAQNLLEEIDMPGEYYIDRSKGKLYFLPTAAFEADNPEITVSMLKTPLINTVNTSFVNFEDLILENGRDSAAVIMGGDHVQIINSEIRNFTNGGVRINAPSRWLYNDFAKADGVNHAVISTHIHHIGGTAVILNGGDKQSLVPGNNAVVNSHIHDFAYYHKAYNPAVILTGVGNRVTHSEIHDAPHPGILIFGNDHLVEYNNIYDVCKTFSDLGAIYMNLGASPQERGSVIRRNYFHNIGEGKAGVQGIYPDNFTMGITIEENVFYKMGNSAVLNNGGSHISTRNNLFIDAKVPYEFADLYLGDGPDQQINKNYMGPWHTLFEKNNNFVGTPHMEKYPELADFFTENRYYPDTNTFQNNVVYNPTKTRNASTNAQGALDPRNLLQYASNWVADRDPGFVNLAGGDLNLKPDAEVFQHIPGFPNIPFSEMGTSGKVGPLLSADLIPVNGVKLYEDAVAIGIGKLYSLNYAVLPWNATNPAVQFTSSNPDIVKVDASGKLKGVNLGEAVITAVSADNPLLKDEIHVTVEVGDGIMDYTDFESGRNGWPSDANRSIVDMGDGNHMYKLLMGATTLNESEFSNYELSFKMKTPPVIPETATFYVFDRQNKSGSGGRIGYRKVADGTSSWILYNGTWATVKENKLPTQDLQANTVYNFKIIVKGADISVYVDDKLKLKATDTTHNASGQVGFYAGGFNNLLFDDIKFSVPGKDVTGLLFDKSSYNMVMGEELPLVVSYDPSDTADRAVVWHSSHPEIATVNENGVVSALSKGETVISVTSAVNPAATASVTINVSDIMLSTNFDSGANGWPVDPNRSIVTVNGNKMYRIVKGANALHPKIFQNYDLTFKLKTPAVMPDLGSFYVYDRQVSGKSGIIGYKKLADGTSQWILYNKDWATLKAVNMPDQDLKPDTQYQIRIIADGTNIRVYVNGVLRLEGSNPTSNPSGTIGFYVGGFSEMWFDDVVVSIVKLPVTAIQATPANLSLEPGGSGQIEATVMPANATDRRIRWSTSNPAVATVTDTGMVTAVASGTAVITVVSLDDETVKAEIPVSVVAAEYPIFNLDEHLNDREHWTKSESVTFGNGTVKMKSNGVYGYNGAKFGSGLIRFKAKIDEYGPTSGWYGFAVRSERTGDPAWVGSNTGYLVVIKENQIELQSWKPGQKMLEILPNTALLPHGEYQIDIGAIQTPAGVRFIMNVDGNPVLNYLDNDGNTRIGAEGYLNVYTYNNGDNVIELKPMQGQGNVIESIRLDEEQISLAVGESRLAVTQAVYTDQSVTQVTYGVTYTTDHPEIAVVNGSGILTAVSAGTTKLTAEYQGKRAEAIVIVTQGQVPGDVAPPVWTSGTLTVMGKDTTSVSLAWSGASDHIGVTKYRVYKDGQEVATVAGTAYTVDGLSSDTAYTFQVQAGDAAGNWSADGPVTTVKTNGADLPVTASGTLTGSPTVQGGKEYELTFSLEQVTGKIVGEDLTIGFDPALFQFVSVDSLLPNVAIVTQKVNADNVRLILAGTGGIGSAVTADGGVLKLKFIAKSLSPGQQAEGQFTVQPNVITNSKGLESQVVTAPLPVSILTIELGDLNGDGKFSIGDLGILIGIYGKTDADPEWSLYKAADLNNDGEIGLIDLTMIAGKIIGE</sequence>
<dbReference type="InterPro" id="IPR039448">
    <property type="entry name" value="Beta_helix"/>
</dbReference>
<evidence type="ECO:0000259" key="3">
    <source>
        <dbReference type="PROSITE" id="PS50853"/>
    </source>
</evidence>
<dbReference type="SMART" id="SM00710">
    <property type="entry name" value="PbH1"/>
    <property type="match status" value="6"/>
</dbReference>
<dbReference type="Pfam" id="PF13229">
    <property type="entry name" value="Beta_helix"/>
    <property type="match status" value="1"/>
</dbReference>
<dbReference type="InterPro" id="IPR006626">
    <property type="entry name" value="PbH1"/>
</dbReference>
<dbReference type="InterPro" id="IPR008965">
    <property type="entry name" value="CBM2/CBM3_carb-bd_dom_sf"/>
</dbReference>
<feature type="domain" description="Fibronectin type-III" evidence="3">
    <location>
        <begin position="1624"/>
        <end position="1709"/>
    </location>
</feature>
<dbReference type="CDD" id="cd00063">
    <property type="entry name" value="FN3"/>
    <property type="match status" value="1"/>
</dbReference>
<dbReference type="PROSITE" id="PS00018">
    <property type="entry name" value="EF_HAND_1"/>
    <property type="match status" value="1"/>
</dbReference>
<dbReference type="InterPro" id="IPR016134">
    <property type="entry name" value="Dockerin_dom"/>
</dbReference>
<evidence type="ECO:0000256" key="2">
    <source>
        <dbReference type="SAM" id="SignalP"/>
    </source>
</evidence>
<dbReference type="PANTHER" id="PTHR36453">
    <property type="entry name" value="SECRETED PROTEIN-RELATED"/>
    <property type="match status" value="1"/>
</dbReference>
<dbReference type="InterPro" id="IPR013783">
    <property type="entry name" value="Ig-like_fold"/>
</dbReference>
<dbReference type="EMBL" id="RXHU01000034">
    <property type="protein sequence ID" value="RTE09220.1"/>
    <property type="molecule type" value="Genomic_DNA"/>
</dbReference>
<dbReference type="InterPro" id="IPR018247">
    <property type="entry name" value="EF_Hand_1_Ca_BS"/>
</dbReference>
<name>A0A430JDS9_9BACL</name>
<dbReference type="SMART" id="SM00635">
    <property type="entry name" value="BID_2"/>
    <property type="match status" value="4"/>
</dbReference>
<comment type="caution">
    <text evidence="5">The sequence shown here is derived from an EMBL/GenBank/DDBJ whole genome shotgun (WGS) entry which is preliminary data.</text>
</comment>
<dbReference type="CDD" id="cd08547">
    <property type="entry name" value="Type_II_cohesin"/>
    <property type="match status" value="1"/>
</dbReference>
<accession>A0A430JDS9</accession>
<dbReference type="SMART" id="SM00060">
    <property type="entry name" value="FN3"/>
    <property type="match status" value="2"/>
</dbReference>
<organism evidence="5 6">
    <name type="scientific">Paenibacillus whitsoniae</name>
    <dbReference type="NCBI Taxonomy" id="2496558"/>
    <lineage>
        <taxon>Bacteria</taxon>
        <taxon>Bacillati</taxon>
        <taxon>Bacillota</taxon>
        <taxon>Bacilli</taxon>
        <taxon>Bacillales</taxon>
        <taxon>Paenibacillaceae</taxon>
        <taxon>Paenibacillus</taxon>
    </lineage>
</organism>
<feature type="domain" description="Dockerin" evidence="4">
    <location>
        <begin position="1849"/>
        <end position="1912"/>
    </location>
</feature>
<dbReference type="RefSeq" id="WP_126141584.1">
    <property type="nucleotide sequence ID" value="NZ_RXHU01000034.1"/>
</dbReference>